<evidence type="ECO:0000256" key="3">
    <source>
        <dbReference type="ARBA" id="ARBA00022475"/>
    </source>
</evidence>
<keyword evidence="3" id="KW-1003">Cell membrane</keyword>
<evidence type="ECO:0000259" key="8">
    <source>
        <dbReference type="Pfam" id="PF04239"/>
    </source>
</evidence>
<keyword evidence="10" id="KW-1185">Reference proteome</keyword>
<dbReference type="EMBL" id="MCIB01000036">
    <property type="protein sequence ID" value="RKD30121.1"/>
    <property type="molecule type" value="Genomic_DNA"/>
</dbReference>
<keyword evidence="6 7" id="KW-0472">Membrane</keyword>
<organism evidence="9 10">
    <name type="scientific">Thermohalobacter berrensis</name>
    <dbReference type="NCBI Taxonomy" id="99594"/>
    <lineage>
        <taxon>Bacteria</taxon>
        <taxon>Bacillati</taxon>
        <taxon>Bacillota</taxon>
        <taxon>Tissierellia</taxon>
        <taxon>Tissierellales</taxon>
        <taxon>Thermohalobacteraceae</taxon>
        <taxon>Thermohalobacter</taxon>
    </lineage>
</organism>
<dbReference type="RefSeq" id="WP_243096926.1">
    <property type="nucleotide sequence ID" value="NZ_MCIB01000036.1"/>
</dbReference>
<protein>
    <recommendedName>
        <fullName evidence="8">YetF C-terminal domain-containing protein</fullName>
    </recommendedName>
</protein>
<accession>A0A419SY59</accession>
<gene>
    <name evidence="9" type="ORF">BET03_04830</name>
</gene>
<dbReference type="PANTHER" id="PTHR34582:SF6">
    <property type="entry name" value="UPF0702 TRANSMEMBRANE PROTEIN YCAP"/>
    <property type="match status" value="1"/>
</dbReference>
<evidence type="ECO:0000256" key="1">
    <source>
        <dbReference type="ARBA" id="ARBA00004651"/>
    </source>
</evidence>
<dbReference type="Gene3D" id="3.30.240.20">
    <property type="entry name" value="bsu07140 like domains"/>
    <property type="match status" value="2"/>
</dbReference>
<evidence type="ECO:0000313" key="9">
    <source>
        <dbReference type="EMBL" id="RKD30121.1"/>
    </source>
</evidence>
<dbReference type="InterPro" id="IPR007353">
    <property type="entry name" value="DUF421"/>
</dbReference>
<evidence type="ECO:0000256" key="7">
    <source>
        <dbReference type="SAM" id="Phobius"/>
    </source>
</evidence>
<reference evidence="9 10" key="1">
    <citation type="submission" date="2016-08" db="EMBL/GenBank/DDBJ databases">
        <title>Novel Firmicutes and Novel Genomes.</title>
        <authorList>
            <person name="Poppleton D.I."/>
            <person name="Gribaldo S."/>
        </authorList>
    </citation>
    <scope>NUCLEOTIDE SEQUENCE [LARGE SCALE GENOMIC DNA]</scope>
    <source>
        <strain evidence="9 10">CTT3</strain>
    </source>
</reference>
<feature type="domain" description="YetF C-terminal" evidence="8">
    <location>
        <begin position="69"/>
        <end position="201"/>
    </location>
</feature>
<dbReference type="InterPro" id="IPR023090">
    <property type="entry name" value="UPF0702_alpha/beta_dom_sf"/>
</dbReference>
<proteinExistence type="inferred from homology"/>
<dbReference type="PANTHER" id="PTHR34582">
    <property type="entry name" value="UPF0702 TRANSMEMBRANE PROTEIN YCAP"/>
    <property type="match status" value="1"/>
</dbReference>
<keyword evidence="4 7" id="KW-0812">Transmembrane</keyword>
<keyword evidence="5 7" id="KW-1133">Transmembrane helix</keyword>
<evidence type="ECO:0000256" key="5">
    <source>
        <dbReference type="ARBA" id="ARBA00022989"/>
    </source>
</evidence>
<comment type="subcellular location">
    <subcellularLocation>
        <location evidence="1">Cell membrane</location>
        <topology evidence="1">Multi-pass membrane protein</topology>
    </subcellularLocation>
</comment>
<dbReference type="Pfam" id="PF04239">
    <property type="entry name" value="DUF421"/>
    <property type="match status" value="1"/>
</dbReference>
<sequence>MLLLLFVTLFIMGKRPIGELPVFDFLSIVVMGSVVGADIADPRIKHLPTAFAVVVLAFFQRIISILILKNKKAKKLLTFEPTIIIKDGKLIYKNIKKINYAIDDILMMLRENGIFDISKVQYGIIEPSGNLSILKKVQNETVTINDMNIQPKSGNLALTVILDGELQEKNINLLNTTKQDILEKMKTKGFNSYKEIFYASMDFQGNLNISTYKEGVDI</sequence>
<evidence type="ECO:0000313" key="10">
    <source>
        <dbReference type="Proteomes" id="UP000284177"/>
    </source>
</evidence>
<evidence type="ECO:0000256" key="4">
    <source>
        <dbReference type="ARBA" id="ARBA00022692"/>
    </source>
</evidence>
<feature type="transmembrane region" description="Helical" evidence="7">
    <location>
        <begin position="50"/>
        <end position="68"/>
    </location>
</feature>
<evidence type="ECO:0000256" key="6">
    <source>
        <dbReference type="ARBA" id="ARBA00023136"/>
    </source>
</evidence>
<comment type="similarity">
    <text evidence="2">Belongs to the UPF0702 family.</text>
</comment>
<dbReference type="AlphaFoldDB" id="A0A419SY59"/>
<evidence type="ECO:0000256" key="2">
    <source>
        <dbReference type="ARBA" id="ARBA00006448"/>
    </source>
</evidence>
<dbReference type="GO" id="GO:0005886">
    <property type="term" value="C:plasma membrane"/>
    <property type="evidence" value="ECO:0007669"/>
    <property type="project" value="UniProtKB-SubCell"/>
</dbReference>
<comment type="caution">
    <text evidence="9">The sequence shown here is derived from an EMBL/GenBank/DDBJ whole genome shotgun (WGS) entry which is preliminary data.</text>
</comment>
<name>A0A419SY59_9FIRM</name>
<dbReference type="Proteomes" id="UP000284177">
    <property type="component" value="Unassembled WGS sequence"/>
</dbReference>